<keyword evidence="6" id="KW-1185">Reference proteome</keyword>
<dbReference type="PROSITE" id="PS50995">
    <property type="entry name" value="HTH_MARR_2"/>
    <property type="match status" value="1"/>
</dbReference>
<evidence type="ECO:0000256" key="3">
    <source>
        <dbReference type="ARBA" id="ARBA00023163"/>
    </source>
</evidence>
<reference evidence="5 6" key="1">
    <citation type="submission" date="2020-06" db="EMBL/GenBank/DDBJ databases">
        <title>Actinomadura xiongansis sp. nov., isolated from soil of Baiyangdian.</title>
        <authorList>
            <person name="Zhang X."/>
        </authorList>
    </citation>
    <scope>NUCLEOTIDE SEQUENCE [LARGE SCALE GENOMIC DNA]</scope>
    <source>
        <strain evidence="5 6">HBUM206468</strain>
    </source>
</reference>
<dbReference type="EMBL" id="JABVEC010000017">
    <property type="protein sequence ID" value="MBC6468266.1"/>
    <property type="molecule type" value="Genomic_DNA"/>
</dbReference>
<dbReference type="InterPro" id="IPR023187">
    <property type="entry name" value="Tscrpt_reg_MarR-type_CS"/>
</dbReference>
<dbReference type="PANTHER" id="PTHR42756:SF1">
    <property type="entry name" value="TRANSCRIPTIONAL REPRESSOR OF EMRAB OPERON"/>
    <property type="match status" value="1"/>
</dbReference>
<feature type="domain" description="HTH marR-type" evidence="4">
    <location>
        <begin position="11"/>
        <end position="143"/>
    </location>
</feature>
<dbReference type="PROSITE" id="PS01117">
    <property type="entry name" value="HTH_MARR_1"/>
    <property type="match status" value="1"/>
</dbReference>
<organism evidence="5 6">
    <name type="scientific">Actinomadura alba</name>
    <dbReference type="NCBI Taxonomy" id="406431"/>
    <lineage>
        <taxon>Bacteria</taxon>
        <taxon>Bacillati</taxon>
        <taxon>Actinomycetota</taxon>
        <taxon>Actinomycetes</taxon>
        <taxon>Streptosporangiales</taxon>
        <taxon>Thermomonosporaceae</taxon>
        <taxon>Actinomadura</taxon>
    </lineage>
</organism>
<name>A0ABR7LU36_9ACTN</name>
<gene>
    <name evidence="5" type="ORF">HKK74_22615</name>
</gene>
<evidence type="ECO:0000256" key="1">
    <source>
        <dbReference type="ARBA" id="ARBA00023015"/>
    </source>
</evidence>
<dbReference type="RefSeq" id="WP_187245266.1">
    <property type="nucleotide sequence ID" value="NZ_BAAAOK010000019.1"/>
</dbReference>
<dbReference type="SUPFAM" id="SSF46785">
    <property type="entry name" value="Winged helix' DNA-binding domain"/>
    <property type="match status" value="1"/>
</dbReference>
<comment type="caution">
    <text evidence="5">The sequence shown here is derived from an EMBL/GenBank/DDBJ whole genome shotgun (WGS) entry which is preliminary data.</text>
</comment>
<evidence type="ECO:0000313" key="5">
    <source>
        <dbReference type="EMBL" id="MBC6468266.1"/>
    </source>
</evidence>
<dbReference type="Gene3D" id="1.10.10.10">
    <property type="entry name" value="Winged helix-like DNA-binding domain superfamily/Winged helix DNA-binding domain"/>
    <property type="match status" value="1"/>
</dbReference>
<keyword evidence="2" id="KW-0238">DNA-binding</keyword>
<protein>
    <submittedName>
        <fullName evidence="5">MarR family transcriptional regulator</fullName>
    </submittedName>
</protein>
<keyword evidence="3" id="KW-0804">Transcription</keyword>
<dbReference type="InterPro" id="IPR036390">
    <property type="entry name" value="WH_DNA-bd_sf"/>
</dbReference>
<proteinExistence type="predicted"/>
<accession>A0ABR7LU36</accession>
<dbReference type="InterPro" id="IPR000835">
    <property type="entry name" value="HTH_MarR-typ"/>
</dbReference>
<dbReference type="PRINTS" id="PR00598">
    <property type="entry name" value="HTHMARR"/>
</dbReference>
<evidence type="ECO:0000256" key="2">
    <source>
        <dbReference type="ARBA" id="ARBA00023125"/>
    </source>
</evidence>
<evidence type="ECO:0000259" key="4">
    <source>
        <dbReference type="PROSITE" id="PS50995"/>
    </source>
</evidence>
<keyword evidence="1" id="KW-0805">Transcription regulation</keyword>
<dbReference type="Pfam" id="PF01047">
    <property type="entry name" value="MarR"/>
    <property type="match status" value="1"/>
</dbReference>
<evidence type="ECO:0000313" key="6">
    <source>
        <dbReference type="Proteomes" id="UP000805614"/>
    </source>
</evidence>
<dbReference type="Proteomes" id="UP000805614">
    <property type="component" value="Unassembled WGS sequence"/>
</dbReference>
<dbReference type="InterPro" id="IPR036388">
    <property type="entry name" value="WH-like_DNA-bd_sf"/>
</dbReference>
<dbReference type="PANTHER" id="PTHR42756">
    <property type="entry name" value="TRANSCRIPTIONAL REGULATOR, MARR"/>
    <property type="match status" value="1"/>
</dbReference>
<sequence>MTTGRQIAAGKGPVGYALAQATKAHRAELQRRMAQLGLYLGQELLIVDIHHNPDTTQAELVHRIGIEQPTIAKALTRMERTGFVQRTTDPGDRRVTRLRLTERGEAVVDAVTAAWAEVDGQATAGLTDDEARQLIRLLTTVRDNLE</sequence>
<dbReference type="SMART" id="SM00347">
    <property type="entry name" value="HTH_MARR"/>
    <property type="match status" value="1"/>
</dbReference>